<dbReference type="AlphaFoldDB" id="A0A0A5HX76"/>
<feature type="transmembrane region" description="Helical" evidence="6">
    <location>
        <begin position="21"/>
        <end position="40"/>
    </location>
</feature>
<dbReference type="PANTHER" id="PTHR36115:SF4">
    <property type="entry name" value="MEMBRANE PROTEIN"/>
    <property type="match status" value="1"/>
</dbReference>
<evidence type="ECO:0000256" key="4">
    <source>
        <dbReference type="ARBA" id="ARBA00022989"/>
    </source>
</evidence>
<dbReference type="Proteomes" id="UP000030451">
    <property type="component" value="Unassembled WGS sequence"/>
</dbReference>
<evidence type="ECO:0000256" key="5">
    <source>
        <dbReference type="ARBA" id="ARBA00023136"/>
    </source>
</evidence>
<keyword evidence="2" id="KW-1003">Cell membrane</keyword>
<comment type="caution">
    <text evidence="8">The sequence shown here is derived from an EMBL/GenBank/DDBJ whole genome shotgun (WGS) entry which is preliminary data.</text>
</comment>
<evidence type="ECO:0000256" key="2">
    <source>
        <dbReference type="ARBA" id="ARBA00022475"/>
    </source>
</evidence>
<dbReference type="GO" id="GO:0005886">
    <property type="term" value="C:plasma membrane"/>
    <property type="evidence" value="ECO:0007669"/>
    <property type="project" value="UniProtKB-SubCell"/>
</dbReference>
<dbReference type="InterPro" id="IPR010432">
    <property type="entry name" value="RDD"/>
</dbReference>
<keyword evidence="4 6" id="KW-1133">Transmembrane helix</keyword>
<gene>
    <name evidence="8" type="ORF">NM06_13870</name>
</gene>
<dbReference type="OrthoDB" id="8612316at2"/>
<feature type="transmembrane region" description="Helical" evidence="6">
    <location>
        <begin position="60"/>
        <end position="80"/>
    </location>
</feature>
<name>A0A0A5HX76_PHOS4</name>
<keyword evidence="3 6" id="KW-0812">Transmembrane</keyword>
<evidence type="ECO:0000256" key="3">
    <source>
        <dbReference type="ARBA" id="ARBA00022692"/>
    </source>
</evidence>
<dbReference type="Pfam" id="PF06271">
    <property type="entry name" value="RDD"/>
    <property type="match status" value="1"/>
</dbReference>
<dbReference type="EMBL" id="JRWP01000028">
    <property type="protein sequence ID" value="KGY08116.1"/>
    <property type="molecule type" value="Genomic_DNA"/>
</dbReference>
<reference evidence="8 9" key="1">
    <citation type="submission" date="2014-10" db="EMBL/GenBank/DDBJ databases">
        <title>Genome sequencing of Vibrio sinaloensis T08.</title>
        <authorList>
            <person name="Chan K.-G."/>
            <person name="Mohamad N.I."/>
        </authorList>
    </citation>
    <scope>NUCLEOTIDE SEQUENCE [LARGE SCALE GENOMIC DNA]</scope>
    <source>
        <strain evidence="8 9">T08</strain>
    </source>
</reference>
<evidence type="ECO:0000256" key="1">
    <source>
        <dbReference type="ARBA" id="ARBA00004651"/>
    </source>
</evidence>
<evidence type="ECO:0000256" key="6">
    <source>
        <dbReference type="SAM" id="Phobius"/>
    </source>
</evidence>
<comment type="subcellular location">
    <subcellularLocation>
        <location evidence="1">Cell membrane</location>
        <topology evidence="1">Multi-pass membrane protein</topology>
    </subcellularLocation>
</comment>
<evidence type="ECO:0000259" key="7">
    <source>
        <dbReference type="Pfam" id="PF06271"/>
    </source>
</evidence>
<evidence type="ECO:0000313" key="8">
    <source>
        <dbReference type="EMBL" id="KGY08116.1"/>
    </source>
</evidence>
<keyword evidence="5 6" id="KW-0472">Membrane</keyword>
<organism evidence="8 9">
    <name type="scientific">Photobacterium sp. (strain ATCC 43367)</name>
    <dbReference type="NCBI Taxonomy" id="379097"/>
    <lineage>
        <taxon>Bacteria</taxon>
        <taxon>Pseudomonadati</taxon>
        <taxon>Pseudomonadota</taxon>
        <taxon>Gammaproteobacteria</taxon>
        <taxon>Vibrionales</taxon>
        <taxon>Vibrionaceae</taxon>
        <taxon>Vibrio</taxon>
        <taxon>Vibrio oreintalis group</taxon>
    </lineage>
</organism>
<accession>A0A0A5HX76</accession>
<dbReference type="RefSeq" id="WP_038191542.1">
    <property type="nucleotide sequence ID" value="NZ_JRWP01000028.1"/>
</dbReference>
<dbReference type="PANTHER" id="PTHR36115">
    <property type="entry name" value="PROLINE-RICH ANTIGEN HOMOLOG-RELATED"/>
    <property type="match status" value="1"/>
</dbReference>
<feature type="transmembrane region" description="Helical" evidence="6">
    <location>
        <begin position="114"/>
        <end position="139"/>
    </location>
</feature>
<protein>
    <recommendedName>
        <fullName evidence="7">RDD domain-containing protein</fullName>
    </recommendedName>
</protein>
<evidence type="ECO:0000313" key="9">
    <source>
        <dbReference type="Proteomes" id="UP000030451"/>
    </source>
</evidence>
<proteinExistence type="predicted"/>
<dbReference type="InterPro" id="IPR051791">
    <property type="entry name" value="Pra-immunoreactive"/>
</dbReference>
<feature type="domain" description="RDD" evidence="7">
    <location>
        <begin position="15"/>
        <end position="151"/>
    </location>
</feature>
<sequence>MEQVQDSSELQLQLASRGSRLVAALIDSIVLSIFILPLMYFTGGFESFTQSPPTEPSWGYLFLLGILNFILFAIINRNLLRDKGQTIGKKWMKIGIRNQQGDVPKLNELLFKRYAYYFLIGYVPLIGGVISLVGVLLIFGSSKRCLHDIIASTQVIRLNDC</sequence>